<reference evidence="1" key="1">
    <citation type="submission" date="2021-10" db="EMBL/GenBank/DDBJ databases">
        <title>Psilocybe cubensis genome.</title>
        <authorList>
            <person name="Mckernan K.J."/>
            <person name="Crawford S."/>
            <person name="Trippe A."/>
            <person name="Kane L.T."/>
            <person name="Mclaughlin S."/>
        </authorList>
    </citation>
    <scope>NUCLEOTIDE SEQUENCE</scope>
    <source>
        <strain evidence="1">MGC-MH-2018</strain>
    </source>
</reference>
<keyword evidence="2" id="KW-1185">Reference proteome</keyword>
<organism evidence="1 2">
    <name type="scientific">Psilocybe cubensis</name>
    <name type="common">Psychedelic mushroom</name>
    <name type="synonym">Stropharia cubensis</name>
    <dbReference type="NCBI Taxonomy" id="181762"/>
    <lineage>
        <taxon>Eukaryota</taxon>
        <taxon>Fungi</taxon>
        <taxon>Dikarya</taxon>
        <taxon>Basidiomycota</taxon>
        <taxon>Agaricomycotina</taxon>
        <taxon>Agaricomycetes</taxon>
        <taxon>Agaricomycetidae</taxon>
        <taxon>Agaricales</taxon>
        <taxon>Agaricineae</taxon>
        <taxon>Strophariaceae</taxon>
        <taxon>Psilocybe</taxon>
    </lineage>
</organism>
<sequence length="1150" mass="130475">MDDRPHKAHRPAQSGNKHEKKEKGKGKQKQHGFNEKAFAPKSGRRADRQGRRNVERDQTRLHVPLVNRTPDDDPPPVIIAIVGPSGVGKTTLLKSLVRRYSKQTLNEAKGPITIVSGKKRRLTFIECNNDLNSMIDIGKIADLVLLMVDGSFGFEMETFEFLNILQSHGFPKVIGILTHLDLIKKAQTLKDTKKALKKRFWTEIYQGAKLFYLSGVLNGRYPDTEIMNLSRFISVMKFRPLVFRNTHPYLLADRLEDLTPREEVRSSKGKCDRTVTVYGYVRGTNLRLGTKVHIPGVGDLEMSGVTVLGDPCPLPTAESEKKRKLSEKKKLLIHAPMSDVGGVMYDKDAVWVNVPGSFTRGNTDVPQGEGEQMVMDLQDVNQTLEDRVAQSSIRLFGTSSQALRVDPTSSASDDEDEDDFDVSGSEEEDESGIDSEDDDEEEGEDEDEEIPRNAQNTGRQGRRTVTRSLPSSVKERTDIQYAESDSDLGEDEDQFTSRRVRMDDEEGDHDIPSDEDDEDEEAEEDDDEESIPKWKSNLSSRAQQLAENSRKPKRKDWTKLIYTSTLTPDEILHGQKQTEVDEDEDDFFQVKKKAADEEDAEALDKSKEPVDVEALKKWEDEEMLDSIRRLFITGGDTVGEDDEGTFQDEEGGFGAEDEDGEGGGGEDEEGDEAGPSHSKPKDGKLSRAEALARKKEILKRKFDEQYDDPESAKTDFYTEKKDEMAQQLALNRAEFEGVDAEARALVEGFRPGQYVRVELRNVPCEMINNFDPTFPIVVGGLLPAEERFGIVQVRIKRHRWFTRTLKTNDPLIFSLGWRRFQSIPIYSLDDHSIRMRMLKYTPEHMHCYATFYGPVTLPNTGFCAFNSLGADTPGFRVSATGVVLDIDRSAKIVKKIKLTGTAYKIFRNTAFIKDMFTTALEVAKFEGANIRTVSGIRGQIKKALPKPDGAFRATFEDKILKSDIIFLRAWYSIQPRKFYNPVTSLLLSEKSSWTGMRLTGQIRRDEGLKTPLNVNSTYKKVERAPRRFNPLIVPKKLQAALPYASKPKLMKPQKHMTYLQKRAVVMEPEEKKALALMQQIRALRKDQVARRHEKKEEKKAERAKKLEKEEAKKAEKEKEKKKDVMRIAGQRSKREAEMQEGGGRGKRRKT</sequence>
<comment type="caution">
    <text evidence="1">The sequence shown here is derived from an EMBL/GenBank/DDBJ whole genome shotgun (WGS) entry which is preliminary data.</text>
</comment>
<dbReference type="Proteomes" id="UP000664032">
    <property type="component" value="Unassembled WGS sequence"/>
</dbReference>
<proteinExistence type="predicted"/>
<gene>
    <name evidence="1" type="ORF">JR316_0006751</name>
</gene>
<name>A0ACB8GYR4_PSICU</name>
<evidence type="ECO:0000313" key="1">
    <source>
        <dbReference type="EMBL" id="KAH9480154.1"/>
    </source>
</evidence>
<accession>A0ACB8GYR4</accession>
<protein>
    <submittedName>
        <fullName evidence="1">Ribosome biogenesis protein bms1</fullName>
    </submittedName>
</protein>
<dbReference type="EMBL" id="JAFIQS020000006">
    <property type="protein sequence ID" value="KAH9480154.1"/>
    <property type="molecule type" value="Genomic_DNA"/>
</dbReference>
<evidence type="ECO:0000313" key="2">
    <source>
        <dbReference type="Proteomes" id="UP000664032"/>
    </source>
</evidence>